<dbReference type="EMBL" id="CP138348">
    <property type="protein sequence ID" value="WPF88370.1"/>
    <property type="molecule type" value="Genomic_DNA"/>
</dbReference>
<evidence type="ECO:0000313" key="1">
    <source>
        <dbReference type="EMBL" id="WPF88370.1"/>
    </source>
</evidence>
<gene>
    <name evidence="1" type="ORF">SAY89_16470</name>
</gene>
<dbReference type="InterPro" id="IPR029063">
    <property type="entry name" value="SAM-dependent_MTases_sf"/>
</dbReference>
<dbReference type="Pfam" id="PF13489">
    <property type="entry name" value="Methyltransf_23"/>
    <property type="match status" value="1"/>
</dbReference>
<keyword evidence="1" id="KW-0489">Methyltransferase</keyword>
<dbReference type="GO" id="GO:0032259">
    <property type="term" value="P:methylation"/>
    <property type="evidence" value="ECO:0007669"/>
    <property type="project" value="UniProtKB-KW"/>
</dbReference>
<dbReference type="CDD" id="cd02440">
    <property type="entry name" value="AdoMet_MTases"/>
    <property type="match status" value="1"/>
</dbReference>
<sequence length="252" mass="29730">MLKNNKKKFNIQDNQYFFPYHYIPYFDLTDCPRRSQFLGWGLDYLCYLLHIREMIIEKRPQSLLDVGCGDGRFLNLLYGHVQNLTGCDLSKKAIDFAKAFNENINYLCLDAHLLDGEFDIVTAIEVLEHIPDEQIPSFIKTLCSKVRVGGNIVVCVPSTLIKIQEKHYRHYDENLLDSQMKIAGIGLKKTQCTRVIKHRDIIYQIYLRMTSNKFFQIEIPFLNKLIWKYLWNRRIHPFKGMHIIATYEKVSD</sequence>
<dbReference type="SUPFAM" id="SSF53335">
    <property type="entry name" value="S-adenosyl-L-methionine-dependent methyltransferases"/>
    <property type="match status" value="1"/>
</dbReference>
<dbReference type="EC" id="2.1.1.-" evidence="1"/>
<reference evidence="1" key="1">
    <citation type="submission" date="2023-11" db="EMBL/GenBank/DDBJ databases">
        <title>Genome sequence of Cyanobacterium aponinum BCRC AL20115.</title>
        <authorList>
            <person name="Chang H.-Y."/>
            <person name="Lin K.-M."/>
            <person name="Hsueh H.-T."/>
            <person name="Chu H.-A."/>
            <person name="Kuo C.-H."/>
        </authorList>
    </citation>
    <scope>NUCLEOTIDE SEQUENCE</scope>
    <source>
        <strain evidence="1">AL20115</strain>
    </source>
</reference>
<dbReference type="AlphaFoldDB" id="A0AAF0ZDQ0"/>
<dbReference type="PANTHER" id="PTHR43861">
    <property type="entry name" value="TRANS-ACONITATE 2-METHYLTRANSFERASE-RELATED"/>
    <property type="match status" value="1"/>
</dbReference>
<name>A0AAF0ZDQ0_9CHRO</name>
<dbReference type="Gene3D" id="3.40.50.150">
    <property type="entry name" value="Vaccinia Virus protein VP39"/>
    <property type="match status" value="1"/>
</dbReference>
<accession>A0AAF0ZDQ0</accession>
<proteinExistence type="predicted"/>
<protein>
    <submittedName>
        <fullName evidence="1">Class I SAM-dependent methyltransferase</fullName>
        <ecNumber evidence="1">2.1.1.-</ecNumber>
    </submittedName>
</protein>
<dbReference type="GO" id="GO:0008168">
    <property type="term" value="F:methyltransferase activity"/>
    <property type="evidence" value="ECO:0007669"/>
    <property type="project" value="UniProtKB-KW"/>
</dbReference>
<dbReference type="RefSeq" id="WP_320001446.1">
    <property type="nucleotide sequence ID" value="NZ_CP138348.1"/>
</dbReference>
<organism evidence="1">
    <name type="scientific">Cyanobacterium aponinum AL20115</name>
    <dbReference type="NCBI Taxonomy" id="3090662"/>
    <lineage>
        <taxon>Bacteria</taxon>
        <taxon>Bacillati</taxon>
        <taxon>Cyanobacteriota</taxon>
        <taxon>Cyanophyceae</taxon>
        <taxon>Oscillatoriophycideae</taxon>
        <taxon>Chroococcales</taxon>
        <taxon>Geminocystaceae</taxon>
        <taxon>Cyanobacterium</taxon>
    </lineage>
</organism>
<keyword evidence="1" id="KW-0808">Transferase</keyword>